<dbReference type="GO" id="GO:0070290">
    <property type="term" value="F:N-acylphosphatidylethanolamine-specific phospholipase D activity"/>
    <property type="evidence" value="ECO:0007669"/>
    <property type="project" value="InterPro"/>
</dbReference>
<evidence type="ECO:0000313" key="3">
    <source>
        <dbReference type="EMBL" id="WAW10111.1"/>
    </source>
</evidence>
<accession>A0A9E9P4H6</accession>
<dbReference type="Pfam" id="PF12706">
    <property type="entry name" value="Lactamase_B_2"/>
    <property type="match status" value="1"/>
</dbReference>
<dbReference type="InterPro" id="IPR036866">
    <property type="entry name" value="RibonucZ/Hydroxyglut_hydro"/>
</dbReference>
<dbReference type="GO" id="GO:0008270">
    <property type="term" value="F:zinc ion binding"/>
    <property type="evidence" value="ECO:0007669"/>
    <property type="project" value="InterPro"/>
</dbReference>
<dbReference type="InterPro" id="IPR001279">
    <property type="entry name" value="Metallo-B-lactamas"/>
</dbReference>
<dbReference type="RefSeq" id="WP_269309109.1">
    <property type="nucleotide sequence ID" value="NZ_CP098242.1"/>
</dbReference>
<feature type="chain" id="PRO_5039135262" evidence="1">
    <location>
        <begin position="26"/>
        <end position="373"/>
    </location>
</feature>
<dbReference type="Proteomes" id="UP001156215">
    <property type="component" value="Chromosome"/>
</dbReference>
<dbReference type="Gene3D" id="3.60.15.10">
    <property type="entry name" value="Ribonuclease Z/Hydroxyacylglutathione hydrolase-like"/>
    <property type="match status" value="1"/>
</dbReference>
<dbReference type="SMART" id="SM00849">
    <property type="entry name" value="Lactamase_B"/>
    <property type="match status" value="1"/>
</dbReference>
<protein>
    <submittedName>
        <fullName evidence="3">MBL fold metallo-hydrolase</fullName>
    </submittedName>
</protein>
<dbReference type="AlphaFoldDB" id="A0A9E9P4H6"/>
<dbReference type="SUPFAM" id="SSF56281">
    <property type="entry name" value="Metallo-hydrolase/oxidoreductase"/>
    <property type="match status" value="1"/>
</dbReference>
<dbReference type="PROSITE" id="PS51257">
    <property type="entry name" value="PROKAR_LIPOPROTEIN"/>
    <property type="match status" value="1"/>
</dbReference>
<proteinExistence type="predicted"/>
<feature type="domain" description="Metallo-beta-lactamase" evidence="2">
    <location>
        <begin position="112"/>
        <end position="318"/>
    </location>
</feature>
<organism evidence="3 4">
    <name type="scientific">Oxalobacter vibrioformis</name>
    <dbReference type="NCBI Taxonomy" id="933080"/>
    <lineage>
        <taxon>Bacteria</taxon>
        <taxon>Pseudomonadati</taxon>
        <taxon>Pseudomonadota</taxon>
        <taxon>Betaproteobacteria</taxon>
        <taxon>Burkholderiales</taxon>
        <taxon>Oxalobacteraceae</taxon>
        <taxon>Oxalobacter</taxon>
    </lineage>
</organism>
<gene>
    <name evidence="3" type="ORF">NB640_00080</name>
</gene>
<keyword evidence="1" id="KW-0732">Signal</keyword>
<dbReference type="GO" id="GO:0005737">
    <property type="term" value="C:cytoplasm"/>
    <property type="evidence" value="ECO:0007669"/>
    <property type="project" value="TreeGrafter"/>
</dbReference>
<evidence type="ECO:0000256" key="1">
    <source>
        <dbReference type="SAM" id="SignalP"/>
    </source>
</evidence>
<dbReference type="PANTHER" id="PTHR15032">
    <property type="entry name" value="N-ACYL-PHOSPHATIDYLETHANOLAMINE-HYDROLYZING PHOSPHOLIPASE D"/>
    <property type="match status" value="1"/>
</dbReference>
<dbReference type="EMBL" id="CP098242">
    <property type="protein sequence ID" value="WAW10111.1"/>
    <property type="molecule type" value="Genomic_DNA"/>
</dbReference>
<name>A0A9E9P4H6_9BURK</name>
<dbReference type="KEGG" id="ovb:NB640_00080"/>
<dbReference type="PIRSF" id="PIRSF038896">
    <property type="entry name" value="NAPE-PLD"/>
    <property type="match status" value="1"/>
</dbReference>
<keyword evidence="4" id="KW-1185">Reference proteome</keyword>
<dbReference type="PANTHER" id="PTHR15032:SF4">
    <property type="entry name" value="N-ACYL-PHOSPHATIDYLETHANOLAMINE-HYDROLYZING PHOSPHOLIPASE D"/>
    <property type="match status" value="1"/>
</dbReference>
<evidence type="ECO:0000313" key="4">
    <source>
        <dbReference type="Proteomes" id="UP001156215"/>
    </source>
</evidence>
<reference evidence="3" key="1">
    <citation type="journal article" date="2022" name="Front. Microbiol.">
        <title>New perspectives on an old grouping: The genomic and phenotypic variability of Oxalobacter formigenes and the implications for calcium oxalate stone prevention.</title>
        <authorList>
            <person name="Chmiel J.A."/>
            <person name="Carr C."/>
            <person name="Stuivenberg G.A."/>
            <person name="Venema R."/>
            <person name="Chanyi R.M."/>
            <person name="Al K.F."/>
            <person name="Giguere D."/>
            <person name="Say H."/>
            <person name="Akouris P.P."/>
            <person name="Dominguez Romero S.A."/>
            <person name="Kwong A."/>
            <person name="Tai V."/>
            <person name="Koval S.F."/>
            <person name="Razvi H."/>
            <person name="Bjazevic J."/>
            <person name="Burton J.P."/>
        </authorList>
    </citation>
    <scope>NUCLEOTIDE SEQUENCE</scope>
    <source>
        <strain evidence="3">WoOx3</strain>
    </source>
</reference>
<feature type="signal peptide" evidence="1">
    <location>
        <begin position="1"/>
        <end position="25"/>
    </location>
</feature>
<evidence type="ECO:0000259" key="2">
    <source>
        <dbReference type="SMART" id="SM00849"/>
    </source>
</evidence>
<dbReference type="InterPro" id="IPR024884">
    <property type="entry name" value="NAPE-PLD"/>
</dbReference>
<sequence>MKKKGRKGILALLVAAGTMMLGACAIMSQSKFGRHPEGEHLAFAEKSPHYVEGEFKNLTPTPMFTDDSTVVSVLLKSLFTSKERPVPKGPVPSAKTDLHALSRDKDVVIWLGHSSYYMQLGGKCILIDPVLSPYASPFSFTNRAFEESNVYSPEDIPDIDYLLISHDHWDHLDYETVMALKPRVKRVITGLGVGSHLDYWGYPKHKIREADWYTALELEDGMRIHILPARHFSGRGLTRNKTLWVSFALESPGRRIYFSGDTGYGPHLAEIGNRFDGFDLAILENGQYDKRWATIHMMPEETAQAAVELKAKALLPAHSGKFSISYHAWDDPFIRIAKASEDKPYRLLTPVIGDRVDLEDETQLFPYWWEGME</sequence>